<comment type="similarity">
    <text evidence="1 7 9">Belongs to the DNA mismatch repair MutS family.</text>
</comment>
<dbReference type="Gene3D" id="3.30.420.110">
    <property type="entry name" value="MutS, connector domain"/>
    <property type="match status" value="1"/>
</dbReference>
<dbReference type="InterPro" id="IPR007861">
    <property type="entry name" value="DNA_mismatch_repair_MutS_clamp"/>
</dbReference>
<keyword evidence="3 7" id="KW-0227">DNA damage</keyword>
<dbReference type="EMBL" id="JANKAS010000002">
    <property type="protein sequence ID" value="MCR1898069.1"/>
    <property type="molecule type" value="Genomic_DNA"/>
</dbReference>
<dbReference type="Gene3D" id="1.10.1420.10">
    <property type="match status" value="2"/>
</dbReference>
<dbReference type="InterPro" id="IPR045076">
    <property type="entry name" value="MutS"/>
</dbReference>
<dbReference type="FunFam" id="3.40.50.300:FF:001579">
    <property type="entry name" value="DNA mismatch repair protein MutS"/>
    <property type="match status" value="1"/>
</dbReference>
<reference evidence="11" key="1">
    <citation type="submission" date="2022-07" db="EMBL/GenBank/DDBJ databases">
        <title>Enhanced cultured diversity of the mouse gut microbiota enables custom-made synthetic communities.</title>
        <authorList>
            <person name="Afrizal A."/>
        </authorList>
    </citation>
    <scope>NUCLEOTIDE SEQUENCE</scope>
    <source>
        <strain evidence="11">DSM 28593</strain>
    </source>
</reference>
<dbReference type="GO" id="GO:0003684">
    <property type="term" value="F:damaged DNA binding"/>
    <property type="evidence" value="ECO:0007669"/>
    <property type="project" value="UniProtKB-UniRule"/>
</dbReference>
<dbReference type="Pfam" id="PF01624">
    <property type="entry name" value="MutS_I"/>
    <property type="match status" value="1"/>
</dbReference>
<keyword evidence="6 7" id="KW-0234">DNA repair</keyword>
<dbReference type="InterPro" id="IPR036187">
    <property type="entry name" value="DNA_mismatch_repair_MutS_sf"/>
</dbReference>
<dbReference type="InterPro" id="IPR027417">
    <property type="entry name" value="P-loop_NTPase"/>
</dbReference>
<dbReference type="InterPro" id="IPR007695">
    <property type="entry name" value="DNA_mismatch_repair_MutS-lik_N"/>
</dbReference>
<dbReference type="PANTHER" id="PTHR11361">
    <property type="entry name" value="DNA MISMATCH REPAIR PROTEIN MUTS FAMILY MEMBER"/>
    <property type="match status" value="1"/>
</dbReference>
<dbReference type="PROSITE" id="PS00486">
    <property type="entry name" value="DNA_MISMATCH_REPAIR_2"/>
    <property type="match status" value="1"/>
</dbReference>
<keyword evidence="5 7" id="KW-0238">DNA-binding</keyword>
<dbReference type="CDD" id="cd03284">
    <property type="entry name" value="ABC_MutS1"/>
    <property type="match status" value="1"/>
</dbReference>
<keyword evidence="4 7" id="KW-0067">ATP-binding</keyword>
<dbReference type="Pfam" id="PF05188">
    <property type="entry name" value="MutS_II"/>
    <property type="match status" value="1"/>
</dbReference>
<dbReference type="Gene3D" id="3.40.50.300">
    <property type="entry name" value="P-loop containing nucleotide triphosphate hydrolases"/>
    <property type="match status" value="1"/>
</dbReference>
<evidence type="ECO:0000256" key="3">
    <source>
        <dbReference type="ARBA" id="ARBA00022763"/>
    </source>
</evidence>
<organism evidence="11 12">
    <name type="scientific">Irregularibacter muris</name>
    <dbReference type="NCBI Taxonomy" id="1796619"/>
    <lineage>
        <taxon>Bacteria</taxon>
        <taxon>Bacillati</taxon>
        <taxon>Bacillota</taxon>
        <taxon>Clostridia</taxon>
        <taxon>Eubacteriales</taxon>
        <taxon>Eubacteriaceae</taxon>
        <taxon>Irregularibacter</taxon>
    </lineage>
</organism>
<dbReference type="Gene3D" id="3.40.1170.10">
    <property type="entry name" value="DNA repair protein MutS, domain I"/>
    <property type="match status" value="1"/>
</dbReference>
<dbReference type="SMART" id="SM00533">
    <property type="entry name" value="MUTSd"/>
    <property type="match status" value="1"/>
</dbReference>
<evidence type="ECO:0000313" key="12">
    <source>
        <dbReference type="Proteomes" id="UP001205748"/>
    </source>
</evidence>
<dbReference type="Pfam" id="PF05192">
    <property type="entry name" value="MutS_III"/>
    <property type="match status" value="1"/>
</dbReference>
<dbReference type="InterPro" id="IPR005748">
    <property type="entry name" value="DNA_mismatch_repair_MutS"/>
</dbReference>
<evidence type="ECO:0000256" key="8">
    <source>
        <dbReference type="NCBIfam" id="TIGR01070"/>
    </source>
</evidence>
<dbReference type="NCBIfam" id="TIGR01070">
    <property type="entry name" value="mutS1"/>
    <property type="match status" value="1"/>
</dbReference>
<evidence type="ECO:0000259" key="10">
    <source>
        <dbReference type="PROSITE" id="PS00486"/>
    </source>
</evidence>
<proteinExistence type="inferred from homology"/>
<dbReference type="SUPFAM" id="SSF52540">
    <property type="entry name" value="P-loop containing nucleoside triphosphate hydrolases"/>
    <property type="match status" value="1"/>
</dbReference>
<dbReference type="NCBIfam" id="NF003810">
    <property type="entry name" value="PRK05399.1"/>
    <property type="match status" value="1"/>
</dbReference>
<dbReference type="InterPro" id="IPR016151">
    <property type="entry name" value="DNA_mismatch_repair_MutS_N"/>
</dbReference>
<dbReference type="InterPro" id="IPR036678">
    <property type="entry name" value="MutS_con_dom_sf"/>
</dbReference>
<dbReference type="HAMAP" id="MF_00096">
    <property type="entry name" value="MutS"/>
    <property type="match status" value="1"/>
</dbReference>
<evidence type="ECO:0000256" key="4">
    <source>
        <dbReference type="ARBA" id="ARBA00022840"/>
    </source>
</evidence>
<dbReference type="GO" id="GO:0140664">
    <property type="term" value="F:ATP-dependent DNA damage sensor activity"/>
    <property type="evidence" value="ECO:0007669"/>
    <property type="project" value="InterPro"/>
</dbReference>
<evidence type="ECO:0000256" key="2">
    <source>
        <dbReference type="ARBA" id="ARBA00022741"/>
    </source>
</evidence>
<sequence length="884" mass="100350">MSKLTPMMQQYLEIHSQAKDAILFFRLGDFYEMFFDDAILASRELEITLTGRDCGLEERAPMCGVPYHSADNYIAKLVEKGYKVAICEQVEEPSEAKGIVKREITRIISPGTIIDSTALEDKKNNYLLCIYNELNSYGLAFTDVSTGEFKTSQIVGENSTNILMDEIGKINPSEILVNNTLYKAEEIKNFIEKKFQIQLSPFPNKYFNYNDAKDKIKDHFNVYSLTALDLEEHILGIRAAGALMGYLEETQKTALPHINEISRYDVEEYMILDLSTRSNLELTETIRGKEKKGSLLWILDQTITAMGGRQLRQWVEQPLVDKNLIQKRLDSVEEIYSNIILRKDIEQLLKNVYDIQRLISRLSYGSANSRDLLALKQSIGILPSLKKILLQCKSSFLVEIYNNLDLLEDIHKLIQDSIHEEPPISLKEGGIIKDGFSEEVDQYRIATKSGQEWIVKLEMEEKKKTGIRSLKVGFNKVFGYYLDVTKSNIHLVPDDYIRKQTLANSERYFTPELKDIEAKILGAQEKVVQLEYQLFQDIKNQVLAQINRIQAVAKNIAFLDSLWSLASIAYDNHYVKPVILNNDEIIIESGRHPVVEKMMKYNEFVPNNCSLDCKDQRTIIITGPNMSGKSTYMRQIALIVLMAQIGSFVPAKDAQIGIVDRIFTRVGASDDLASGQSTFMVEMSEVSNILKNATSNSLVILDEVGRGTSTFDGLSIAWAVIEYINDLNIIGCKTMFATHYHELTVLEQQLQGIKNYSIAVKEGKDNIIFLREIIPGSADQSYGIEVAKLAGLPAEVIERSNDILYALENKEDSLKHQTAICSEDMMVKTKKDQSLNNTNLTLLNYRKEEVLEEVRTLALDQITPLELMNIVSHLQKKLKDSGVF</sequence>
<accession>A0AAE3HFG2</accession>
<evidence type="ECO:0000313" key="11">
    <source>
        <dbReference type="EMBL" id="MCR1898069.1"/>
    </source>
</evidence>
<protein>
    <recommendedName>
        <fullName evidence="7 8">DNA mismatch repair protein MutS</fullName>
    </recommendedName>
</protein>
<dbReference type="FunFam" id="3.40.1170.10:FF:000001">
    <property type="entry name" value="DNA mismatch repair protein MutS"/>
    <property type="match status" value="1"/>
</dbReference>
<dbReference type="Pfam" id="PF00488">
    <property type="entry name" value="MutS_V"/>
    <property type="match status" value="1"/>
</dbReference>
<dbReference type="FunFam" id="1.10.1420.10:FF:000007">
    <property type="entry name" value="DNA mismatch repair protein MutS"/>
    <property type="match status" value="1"/>
</dbReference>
<dbReference type="GO" id="GO:0005524">
    <property type="term" value="F:ATP binding"/>
    <property type="evidence" value="ECO:0007669"/>
    <property type="project" value="UniProtKB-UniRule"/>
</dbReference>
<comment type="function">
    <text evidence="7">This protein is involved in the repair of mismatches in DNA. It is possible that it carries out the mismatch recognition step. This protein has a weak ATPase activity.</text>
</comment>
<gene>
    <name evidence="7 11" type="primary">mutS</name>
    <name evidence="11" type="ORF">NSA47_03590</name>
</gene>
<feature type="binding site" evidence="7">
    <location>
        <begin position="623"/>
        <end position="630"/>
    </location>
    <ligand>
        <name>ATP</name>
        <dbReference type="ChEBI" id="CHEBI:30616"/>
    </ligand>
</feature>
<dbReference type="SUPFAM" id="SSF48334">
    <property type="entry name" value="DNA repair protein MutS, domain III"/>
    <property type="match status" value="1"/>
</dbReference>
<dbReference type="SMART" id="SM00534">
    <property type="entry name" value="MUTSac"/>
    <property type="match status" value="1"/>
</dbReference>
<dbReference type="AlphaFoldDB" id="A0AAE3HFG2"/>
<dbReference type="InterPro" id="IPR007860">
    <property type="entry name" value="DNA_mmatch_repair_MutS_con_dom"/>
</dbReference>
<dbReference type="SUPFAM" id="SSF53150">
    <property type="entry name" value="DNA repair protein MutS, domain II"/>
    <property type="match status" value="1"/>
</dbReference>
<comment type="caution">
    <text evidence="11">The sequence shown here is derived from an EMBL/GenBank/DDBJ whole genome shotgun (WGS) entry which is preliminary data.</text>
</comment>
<dbReference type="GO" id="GO:0006298">
    <property type="term" value="P:mismatch repair"/>
    <property type="evidence" value="ECO:0007669"/>
    <property type="project" value="UniProtKB-UniRule"/>
</dbReference>
<evidence type="ECO:0000256" key="5">
    <source>
        <dbReference type="ARBA" id="ARBA00023125"/>
    </source>
</evidence>
<dbReference type="GO" id="GO:0030983">
    <property type="term" value="F:mismatched DNA binding"/>
    <property type="evidence" value="ECO:0007669"/>
    <property type="project" value="InterPro"/>
</dbReference>
<dbReference type="InterPro" id="IPR007696">
    <property type="entry name" value="DNA_mismatch_repair_MutS_core"/>
</dbReference>
<dbReference type="Proteomes" id="UP001205748">
    <property type="component" value="Unassembled WGS sequence"/>
</dbReference>
<evidence type="ECO:0000256" key="1">
    <source>
        <dbReference type="ARBA" id="ARBA00006271"/>
    </source>
</evidence>
<dbReference type="GO" id="GO:0005829">
    <property type="term" value="C:cytosol"/>
    <property type="evidence" value="ECO:0007669"/>
    <property type="project" value="TreeGrafter"/>
</dbReference>
<dbReference type="PIRSF" id="PIRSF037677">
    <property type="entry name" value="DNA_mis_repair_Msh6"/>
    <property type="match status" value="1"/>
</dbReference>
<dbReference type="InterPro" id="IPR000432">
    <property type="entry name" value="DNA_mismatch_repair_MutS_C"/>
</dbReference>
<dbReference type="SUPFAM" id="SSF55271">
    <property type="entry name" value="DNA repair protein MutS, domain I"/>
    <property type="match status" value="1"/>
</dbReference>
<dbReference type="Pfam" id="PF05190">
    <property type="entry name" value="MutS_IV"/>
    <property type="match status" value="1"/>
</dbReference>
<keyword evidence="12" id="KW-1185">Reference proteome</keyword>
<dbReference type="InterPro" id="IPR017261">
    <property type="entry name" value="DNA_mismatch_repair_MutS/MSH"/>
</dbReference>
<dbReference type="RefSeq" id="WP_257529530.1">
    <property type="nucleotide sequence ID" value="NZ_JANKAS010000002.1"/>
</dbReference>
<feature type="domain" description="DNA mismatch repair proteins mutS family" evidence="10">
    <location>
        <begin position="697"/>
        <end position="713"/>
    </location>
</feature>
<evidence type="ECO:0000256" key="6">
    <source>
        <dbReference type="ARBA" id="ARBA00023204"/>
    </source>
</evidence>
<dbReference type="PANTHER" id="PTHR11361:SF34">
    <property type="entry name" value="DNA MISMATCH REPAIR PROTEIN MSH1, MITOCHONDRIAL"/>
    <property type="match status" value="1"/>
</dbReference>
<evidence type="ECO:0000256" key="9">
    <source>
        <dbReference type="RuleBase" id="RU003756"/>
    </source>
</evidence>
<evidence type="ECO:0000256" key="7">
    <source>
        <dbReference type="HAMAP-Rule" id="MF_00096"/>
    </source>
</evidence>
<name>A0AAE3HFG2_9FIRM</name>
<keyword evidence="2 7" id="KW-0547">Nucleotide-binding</keyword>